<reference evidence="1 2" key="1">
    <citation type="journal article" date="2010" name="J. Bacteriol.">
        <title>Genome sequence of Pantoea ananatis LMG20103, the causative agent of Eucalyptus blight and dieback.</title>
        <authorList>
            <person name="De Maayer P."/>
            <person name="Chan W.Y."/>
            <person name="Venter S.N."/>
            <person name="Toth I.K."/>
            <person name="Birch P.R."/>
            <person name="Joubert F."/>
            <person name="Coutinho T.A."/>
        </authorList>
    </citation>
    <scope>NUCLEOTIDE SEQUENCE [LARGE SCALE GENOMIC DNA]</scope>
    <source>
        <strain evidence="1 2">LMG 20103</strain>
    </source>
</reference>
<gene>
    <name evidence="1" type="ordered locus">PANA_1096</name>
</gene>
<dbReference type="eggNOG" id="ENOG5033NI4">
    <property type="taxonomic scope" value="Bacteria"/>
</dbReference>
<evidence type="ECO:0000313" key="1">
    <source>
        <dbReference type="EMBL" id="ADD76263.1"/>
    </source>
</evidence>
<organism evidence="1 2">
    <name type="scientific">Pantoea ananatis (strain LMG 20103)</name>
    <dbReference type="NCBI Taxonomy" id="706191"/>
    <lineage>
        <taxon>Bacteria</taxon>
        <taxon>Pseudomonadati</taxon>
        <taxon>Pseudomonadota</taxon>
        <taxon>Gammaproteobacteria</taxon>
        <taxon>Enterobacterales</taxon>
        <taxon>Erwiniaceae</taxon>
        <taxon>Pantoea</taxon>
    </lineage>
</organism>
<proteinExistence type="predicted"/>
<dbReference type="HOGENOM" id="CLU_1576971_0_0_6"/>
<name>D4GLZ3_PANAM</name>
<sequence length="175" mass="19397">MQALQSDDFLFDTGPYETRDDCFFLFISTVLISNSALAERAPLLGNLPASGQQLCGKTIKLQLVKTSDNIMLLGLKNRESSEMDLFMSSVAFTADNTYSRFVPVKFDQLSKHFIETHNPALEVVWGAAIDDKNVLSYKLALGSYTYSCGDIESWPNDTANQLYGESENGAEAEIK</sequence>
<evidence type="ECO:0000313" key="2">
    <source>
        <dbReference type="Proteomes" id="UP000001702"/>
    </source>
</evidence>
<keyword evidence="2" id="KW-1185">Reference proteome</keyword>
<dbReference type="Proteomes" id="UP000001702">
    <property type="component" value="Chromosome"/>
</dbReference>
<dbReference type="KEGG" id="pam:PANA_1096"/>
<dbReference type="AlphaFoldDB" id="D4GLZ3"/>
<accession>D4GLZ3</accession>
<dbReference type="EMBL" id="CP001875">
    <property type="protein sequence ID" value="ADD76263.1"/>
    <property type="molecule type" value="Genomic_DNA"/>
</dbReference>
<protein>
    <submittedName>
        <fullName evidence="1">Uncharacterized protein</fullName>
    </submittedName>
</protein>